<dbReference type="InterPro" id="IPR027372">
    <property type="entry name" value="Phytase-like_dom"/>
</dbReference>
<feature type="chain" id="PRO_5045284606" description="Phytase-like domain-containing protein" evidence="1">
    <location>
        <begin position="23"/>
        <end position="334"/>
    </location>
</feature>
<gene>
    <name evidence="3" type="ORF">J2Z75_002439</name>
</gene>
<dbReference type="PIRSF" id="PIRSF031900">
    <property type="entry name" value="UCP031900"/>
    <property type="match status" value="1"/>
</dbReference>
<sequence length="334" mass="36278">MKATLIQAAAFSLMLAVMPSAAATLPVSETVPVKSRQIENFKIGSDQKRFGKLEFIGGIEMSSSSALLGAISSIRFRPDRKSFLAIMDTGHWVEGEIERDEKGRLAGTSDLTVTSMIDTNGLSEQVKERMDCEGVALRDGEVLASYEGLHRVDIYPDPGFAQSPPLATLPILIRPKSLRPNRGLETIAVSPKESPLAGGVVVVSELSFDKTDHLYAAVLDGPRKGIFGVVQKDPFAITDGAFLPNGDLLLLERRFSFAEGIGMQIRRIKGADIKPGAAVDGEILLNADMGYQIDNMEGLDVVVQPDGEIRVIVVSDDNHSILERNLMLEFRLVE</sequence>
<proteinExistence type="predicted"/>
<feature type="domain" description="Phytase-like" evidence="2">
    <location>
        <begin position="68"/>
        <end position="319"/>
    </location>
</feature>
<evidence type="ECO:0000313" key="3">
    <source>
        <dbReference type="EMBL" id="MBP1858927.1"/>
    </source>
</evidence>
<reference evidence="3 4" key="1">
    <citation type="submission" date="2021-03" db="EMBL/GenBank/DDBJ databases">
        <title>Genomic Encyclopedia of Type Strains, Phase IV (KMG-IV): sequencing the most valuable type-strain genomes for metagenomic binning, comparative biology and taxonomic classification.</title>
        <authorList>
            <person name="Goeker M."/>
        </authorList>
    </citation>
    <scope>NUCLEOTIDE SEQUENCE [LARGE SCALE GENOMIC DNA]</scope>
    <source>
        <strain evidence="3 4">DSM 26427</strain>
    </source>
</reference>
<evidence type="ECO:0000259" key="2">
    <source>
        <dbReference type="Pfam" id="PF13449"/>
    </source>
</evidence>
<dbReference type="InterPro" id="IPR014567">
    <property type="entry name" value="UCP031900"/>
</dbReference>
<evidence type="ECO:0000256" key="1">
    <source>
        <dbReference type="SAM" id="SignalP"/>
    </source>
</evidence>
<accession>A0ABS4ELV0</accession>
<dbReference type="Pfam" id="PF13449">
    <property type="entry name" value="Phytase-like"/>
    <property type="match status" value="1"/>
</dbReference>
<name>A0ABS4ELV0_9HYPH</name>
<keyword evidence="1" id="KW-0732">Signal</keyword>
<dbReference type="EMBL" id="JAGGJV010000004">
    <property type="protein sequence ID" value="MBP1858927.1"/>
    <property type="molecule type" value="Genomic_DNA"/>
</dbReference>
<evidence type="ECO:0000313" key="4">
    <source>
        <dbReference type="Proteomes" id="UP000823786"/>
    </source>
</evidence>
<comment type="caution">
    <text evidence="3">The sequence shown here is derived from an EMBL/GenBank/DDBJ whole genome shotgun (WGS) entry which is preliminary data.</text>
</comment>
<feature type="signal peptide" evidence="1">
    <location>
        <begin position="1"/>
        <end position="22"/>
    </location>
</feature>
<keyword evidence="4" id="KW-1185">Reference proteome</keyword>
<protein>
    <recommendedName>
        <fullName evidence="2">Phytase-like domain-containing protein</fullName>
    </recommendedName>
</protein>
<organism evidence="3 4">
    <name type="scientific">Rhizobium herbae</name>
    <dbReference type="NCBI Taxonomy" id="508661"/>
    <lineage>
        <taxon>Bacteria</taxon>
        <taxon>Pseudomonadati</taxon>
        <taxon>Pseudomonadota</taxon>
        <taxon>Alphaproteobacteria</taxon>
        <taxon>Hyphomicrobiales</taxon>
        <taxon>Rhizobiaceae</taxon>
        <taxon>Rhizobium/Agrobacterium group</taxon>
        <taxon>Rhizobium</taxon>
    </lineage>
</organism>
<dbReference type="Proteomes" id="UP000823786">
    <property type="component" value="Unassembled WGS sequence"/>
</dbReference>